<dbReference type="PANTHER" id="PTHR30420">
    <property type="entry name" value="N-SUCCINYLARGININE DIHYDROLASE"/>
    <property type="match status" value="1"/>
</dbReference>
<proteinExistence type="predicted"/>
<dbReference type="GO" id="GO:0006527">
    <property type="term" value="P:L-arginine catabolic process"/>
    <property type="evidence" value="ECO:0007669"/>
    <property type="project" value="InterPro"/>
</dbReference>
<reference evidence="4 5" key="1">
    <citation type="submission" date="2015-08" db="EMBL/GenBank/DDBJ databases">
        <title>Antibacterial properties of a collection of Vibrionaceae strains.</title>
        <authorList>
            <person name="Giubergia S."/>
        </authorList>
    </citation>
    <scope>NUCLEOTIDE SEQUENCE [LARGE SCALE GENOMIC DNA]</scope>
    <source>
        <strain evidence="4 5">S0821</strain>
    </source>
</reference>
<dbReference type="InterPro" id="IPR007041">
    <property type="entry name" value="Arg_succinylTrfase_AstA/AruG"/>
</dbReference>
<evidence type="ECO:0000256" key="3">
    <source>
        <dbReference type="ARBA" id="ARBA00023315"/>
    </source>
</evidence>
<keyword evidence="5" id="KW-1185">Reference proteome</keyword>
<accession>A0A0Q2SHQ3</accession>
<evidence type="ECO:0000313" key="4">
    <source>
        <dbReference type="EMBL" id="KQH87227.1"/>
    </source>
</evidence>
<keyword evidence="1" id="KW-0056">Arginine metabolism</keyword>
<dbReference type="NCBIfam" id="TIGR03243">
    <property type="entry name" value="arg_catab_AOST"/>
    <property type="match status" value="1"/>
</dbReference>
<sequence length="337" mass="37485">MILLRPANLGDLNEIERLAHDSGPMVCTLPAMRDHLMKKVERSVSAFEQDVICPGEESYFFVLEETQTGRLLGTGAINALAGYREPFYAFRNDILIHSSRALNVHSRIHALTLNHDLSDHSQLCSFYVVPSLKATTYPSLITLGRLLYMSAFPIRFASEWMAVLPGIADKNGRAPFWEHVGRKFFGMDYNQVEYYNGTRDKTFVAELMPHHPLYVPLIDEEAQAVMGQVHPDAELQCQLLSDEGFEPDKYVEIFDAGPILTAPRNTLSVWHGMQRGKIAAQPLGGEGMPFLVGFEGLHGFSAMIAEGTLSGNQLSIEQGMMEEAGLQSGQPVWIVSL</sequence>
<dbReference type="GO" id="GO:0008791">
    <property type="term" value="F:arginine N-succinyltransferase activity"/>
    <property type="evidence" value="ECO:0007669"/>
    <property type="project" value="InterPro"/>
</dbReference>
<evidence type="ECO:0000256" key="2">
    <source>
        <dbReference type="ARBA" id="ARBA00022679"/>
    </source>
</evidence>
<dbReference type="Pfam" id="PF04958">
    <property type="entry name" value="AstA"/>
    <property type="match status" value="1"/>
</dbReference>
<dbReference type="Proteomes" id="UP000051221">
    <property type="component" value="Unassembled WGS sequence"/>
</dbReference>
<comment type="caution">
    <text evidence="4">The sequence shown here is derived from an EMBL/GenBank/DDBJ whole genome shotgun (WGS) entry which is preliminary data.</text>
</comment>
<evidence type="ECO:0000256" key="1">
    <source>
        <dbReference type="ARBA" id="ARBA00022503"/>
    </source>
</evidence>
<organism evidence="4 5">
    <name type="scientific">Vibrio furnissii</name>
    <dbReference type="NCBI Taxonomy" id="29494"/>
    <lineage>
        <taxon>Bacteria</taxon>
        <taxon>Pseudomonadati</taxon>
        <taxon>Pseudomonadota</taxon>
        <taxon>Gammaproteobacteria</taxon>
        <taxon>Vibrionales</taxon>
        <taxon>Vibrionaceae</taxon>
        <taxon>Vibrio</taxon>
    </lineage>
</organism>
<dbReference type="InterPro" id="IPR016181">
    <property type="entry name" value="Acyl_CoA_acyltransferase"/>
</dbReference>
<name>A0A0Q2SHQ3_VIBFU</name>
<dbReference type="InParanoid" id="A0A0Q2SHQ3"/>
<keyword evidence="2 4" id="KW-0808">Transferase</keyword>
<dbReference type="PANTHER" id="PTHR30420:SF1">
    <property type="entry name" value="ARGININE N-SUCCINYLTRANSFERASE"/>
    <property type="match status" value="1"/>
</dbReference>
<dbReference type="AlphaFoldDB" id="A0A0Q2SHQ3"/>
<protein>
    <submittedName>
        <fullName evidence="4">Arginine N-succinyltransferase</fullName>
    </submittedName>
</protein>
<dbReference type="RefSeq" id="WP_055465563.1">
    <property type="nucleotide sequence ID" value="NZ_LKHS01000004.1"/>
</dbReference>
<dbReference type="SUPFAM" id="SSF55729">
    <property type="entry name" value="Acyl-CoA N-acyltransferases (Nat)"/>
    <property type="match status" value="1"/>
</dbReference>
<dbReference type="EMBL" id="LKHS01000004">
    <property type="protein sequence ID" value="KQH87227.1"/>
    <property type="molecule type" value="Genomic_DNA"/>
</dbReference>
<evidence type="ECO:0000313" key="5">
    <source>
        <dbReference type="Proteomes" id="UP000051221"/>
    </source>
</evidence>
<keyword evidence="3" id="KW-0012">Acyltransferase</keyword>
<gene>
    <name evidence="4" type="ORF">AMR76_05785</name>
</gene>